<reference evidence="2" key="1">
    <citation type="submission" date="2018-05" db="EMBL/GenBank/DDBJ databases">
        <authorList>
            <person name="Lanie J.A."/>
            <person name="Ng W.-L."/>
            <person name="Kazmierczak K.M."/>
            <person name="Andrzejewski T.M."/>
            <person name="Davidsen T.M."/>
            <person name="Wayne K.J."/>
            <person name="Tettelin H."/>
            <person name="Glass J.I."/>
            <person name="Rusch D."/>
            <person name="Podicherti R."/>
            <person name="Tsui H.-C.T."/>
            <person name="Winkler M.E."/>
        </authorList>
    </citation>
    <scope>NUCLEOTIDE SEQUENCE</scope>
</reference>
<evidence type="ECO:0000313" key="2">
    <source>
        <dbReference type="EMBL" id="SVC72519.1"/>
    </source>
</evidence>
<keyword evidence="1" id="KW-1133">Transmembrane helix</keyword>
<evidence type="ECO:0000256" key="1">
    <source>
        <dbReference type="SAM" id="Phobius"/>
    </source>
</evidence>
<feature type="transmembrane region" description="Helical" evidence="1">
    <location>
        <begin position="6"/>
        <end position="25"/>
    </location>
</feature>
<keyword evidence="1" id="KW-0812">Transmembrane</keyword>
<sequence>MEMMLVIIPLVGLMFVVMGLGLVLARSSGTAGKKKK</sequence>
<dbReference type="EMBL" id="UINC01107274">
    <property type="protein sequence ID" value="SVC72519.1"/>
    <property type="molecule type" value="Genomic_DNA"/>
</dbReference>
<name>A0A382PGJ5_9ZZZZ</name>
<dbReference type="AlphaFoldDB" id="A0A382PGJ5"/>
<accession>A0A382PGJ5</accession>
<gene>
    <name evidence="2" type="ORF">METZ01_LOCUS325373</name>
</gene>
<keyword evidence="1" id="KW-0472">Membrane</keyword>
<proteinExistence type="predicted"/>
<organism evidence="2">
    <name type="scientific">marine metagenome</name>
    <dbReference type="NCBI Taxonomy" id="408172"/>
    <lineage>
        <taxon>unclassified sequences</taxon>
        <taxon>metagenomes</taxon>
        <taxon>ecological metagenomes</taxon>
    </lineage>
</organism>
<protein>
    <submittedName>
        <fullName evidence="2">Uncharacterized protein</fullName>
    </submittedName>
</protein>